<dbReference type="AlphaFoldDB" id="A0A1H8DNT8"/>
<sequence>MIETRLVRPWLIADLGAPRRVLSFAPYRPGFAMARHIVWREVRNADLTPDFDAEAWFAAQMAQQGWANAVGMLTSRDIGLYKQAQAQAEDITVACLATVGLGNAEAVGARRATPPPTGAGTINIAVLTDAALTETAQIEALTIAAEARTAAVLDSGLTLPDGSRATGTGTDCIALAAPPGAGRFAGLHTALGEALGRAVRQAVLAGAREWVQENGSIAKGYPQDAR</sequence>
<keyword evidence="1" id="KW-0378">Hydrolase</keyword>
<accession>A0A1H8DNT8</accession>
<gene>
    <name evidence="1" type="ORF">SAMN04488103_10386</name>
</gene>
<protein>
    <submittedName>
        <fullName evidence="1">Adenosylcobinamide hydrolase</fullName>
    </submittedName>
</protein>
<organism evidence="1 2">
    <name type="scientific">Gemmobacter aquatilis</name>
    <dbReference type="NCBI Taxonomy" id="933059"/>
    <lineage>
        <taxon>Bacteria</taxon>
        <taxon>Pseudomonadati</taxon>
        <taxon>Pseudomonadota</taxon>
        <taxon>Alphaproteobacteria</taxon>
        <taxon>Rhodobacterales</taxon>
        <taxon>Paracoccaceae</taxon>
        <taxon>Gemmobacter</taxon>
    </lineage>
</organism>
<dbReference type="EMBL" id="FOCE01000003">
    <property type="protein sequence ID" value="SEN08900.1"/>
    <property type="molecule type" value="Genomic_DNA"/>
</dbReference>
<dbReference type="STRING" id="933059.SAMN04488103_10386"/>
<dbReference type="InterPro" id="IPR002808">
    <property type="entry name" value="AdoCbi_amidolase"/>
</dbReference>
<dbReference type="PANTHER" id="PTHR35336">
    <property type="entry name" value="ADENOSYLCOBINAMIDE AMIDOHYDROLASE"/>
    <property type="match status" value="1"/>
</dbReference>
<dbReference type="RefSeq" id="WP_091299431.1">
    <property type="nucleotide sequence ID" value="NZ_FOCE01000003.1"/>
</dbReference>
<evidence type="ECO:0000313" key="2">
    <source>
        <dbReference type="Proteomes" id="UP000198761"/>
    </source>
</evidence>
<dbReference type="Proteomes" id="UP000198761">
    <property type="component" value="Unassembled WGS sequence"/>
</dbReference>
<dbReference type="PANTHER" id="PTHR35336:SF5">
    <property type="entry name" value="ADENOSYLCOBINAMIDE AMIDOHYDROLASE"/>
    <property type="match status" value="1"/>
</dbReference>
<dbReference type="GO" id="GO:0016787">
    <property type="term" value="F:hydrolase activity"/>
    <property type="evidence" value="ECO:0007669"/>
    <property type="project" value="UniProtKB-KW"/>
</dbReference>
<dbReference type="InterPro" id="IPR052209">
    <property type="entry name" value="CbiZ"/>
</dbReference>
<dbReference type="Pfam" id="PF01955">
    <property type="entry name" value="CbiZ"/>
    <property type="match status" value="1"/>
</dbReference>
<proteinExistence type="predicted"/>
<dbReference type="OrthoDB" id="9767827at2"/>
<evidence type="ECO:0000313" key="1">
    <source>
        <dbReference type="EMBL" id="SEN08900.1"/>
    </source>
</evidence>
<reference evidence="1 2" key="1">
    <citation type="submission" date="2016-10" db="EMBL/GenBank/DDBJ databases">
        <authorList>
            <person name="de Groot N.N."/>
        </authorList>
    </citation>
    <scope>NUCLEOTIDE SEQUENCE [LARGE SCALE GENOMIC DNA]</scope>
    <source>
        <strain evidence="1 2">DSM 3857</strain>
    </source>
</reference>
<name>A0A1H8DNT8_9RHOB</name>
<keyword evidence="2" id="KW-1185">Reference proteome</keyword>